<comment type="caution">
    <text evidence="2">The sequence shown here is derived from an EMBL/GenBank/DDBJ whole genome shotgun (WGS) entry which is preliminary data.</text>
</comment>
<organism evidence="2 3">
    <name type="scientific">Candidatus Bacteroides merdavium</name>
    <dbReference type="NCBI Taxonomy" id="2838472"/>
    <lineage>
        <taxon>Bacteria</taxon>
        <taxon>Pseudomonadati</taxon>
        <taxon>Bacteroidota</taxon>
        <taxon>Bacteroidia</taxon>
        <taxon>Bacteroidales</taxon>
        <taxon>Bacteroidaceae</taxon>
        <taxon>Bacteroides</taxon>
    </lineage>
</organism>
<dbReference type="EMBL" id="DXAV01000090">
    <property type="protein sequence ID" value="HIZ92629.1"/>
    <property type="molecule type" value="Genomic_DNA"/>
</dbReference>
<dbReference type="PANTHER" id="PTHR22916">
    <property type="entry name" value="GLYCOSYLTRANSFERASE"/>
    <property type="match status" value="1"/>
</dbReference>
<dbReference type="Gene3D" id="3.90.550.10">
    <property type="entry name" value="Spore Coat Polysaccharide Biosynthesis Protein SpsA, Chain A"/>
    <property type="match status" value="1"/>
</dbReference>
<dbReference type="CDD" id="cd00761">
    <property type="entry name" value="Glyco_tranf_GTA_type"/>
    <property type="match status" value="1"/>
</dbReference>
<evidence type="ECO:0000313" key="3">
    <source>
        <dbReference type="Proteomes" id="UP000824108"/>
    </source>
</evidence>
<dbReference type="AlphaFoldDB" id="A0A9D2KDH4"/>
<evidence type="ECO:0000259" key="1">
    <source>
        <dbReference type="Pfam" id="PF00535"/>
    </source>
</evidence>
<gene>
    <name evidence="2" type="ORF">H9807_11030</name>
</gene>
<feature type="domain" description="Glycosyltransferase 2-like" evidence="1">
    <location>
        <begin position="7"/>
        <end position="127"/>
    </location>
</feature>
<dbReference type="InterPro" id="IPR001173">
    <property type="entry name" value="Glyco_trans_2-like"/>
</dbReference>
<protein>
    <submittedName>
        <fullName evidence="2">Glycosyltransferase</fullName>
    </submittedName>
</protein>
<reference evidence="2" key="2">
    <citation type="submission" date="2021-04" db="EMBL/GenBank/DDBJ databases">
        <authorList>
            <person name="Gilroy R."/>
        </authorList>
    </citation>
    <scope>NUCLEOTIDE SEQUENCE</scope>
    <source>
        <strain evidence="2">CHK118-2852</strain>
    </source>
</reference>
<dbReference type="PANTHER" id="PTHR22916:SF3">
    <property type="entry name" value="UDP-GLCNAC:BETAGAL BETA-1,3-N-ACETYLGLUCOSAMINYLTRANSFERASE-LIKE PROTEIN 1"/>
    <property type="match status" value="1"/>
</dbReference>
<name>A0A9D2KDH4_9BACE</name>
<sequence>MKNITVSIIIPVYNAQIFLDSTIKSVLAQTVTAFELILVNDGSSDGSDEICQGWQKKDQRVKYIYQTNAGVTVARAKGVSLALGEWIMFCDADDILPNNALELLLKHSENHDIVVGKIKTVASEKDCKLVTENHEATTVSNIVFMQQLLDNSVPLLPSPCARLYKKCLFSGKTFDIPRSIVRGEDFIMNFHYAINAKSICYTNNIVYYYRQHIASTMHTFKSSWEYEKLFLSILLSPVYQYKEYNDLKPYIIQCVIRSLGNAYHDPILKRNSEDFMNICVEAKTVSLGLLEKITLALINFPPKLRYFLYRVIRRILSYLR</sequence>
<accession>A0A9D2KDH4</accession>
<proteinExistence type="predicted"/>
<evidence type="ECO:0000313" key="2">
    <source>
        <dbReference type="EMBL" id="HIZ92629.1"/>
    </source>
</evidence>
<dbReference type="GO" id="GO:0016758">
    <property type="term" value="F:hexosyltransferase activity"/>
    <property type="evidence" value="ECO:0007669"/>
    <property type="project" value="UniProtKB-ARBA"/>
</dbReference>
<dbReference type="SUPFAM" id="SSF53448">
    <property type="entry name" value="Nucleotide-diphospho-sugar transferases"/>
    <property type="match status" value="1"/>
</dbReference>
<dbReference type="Pfam" id="PF00535">
    <property type="entry name" value="Glycos_transf_2"/>
    <property type="match status" value="1"/>
</dbReference>
<dbReference type="InterPro" id="IPR029044">
    <property type="entry name" value="Nucleotide-diphossugar_trans"/>
</dbReference>
<dbReference type="Proteomes" id="UP000824108">
    <property type="component" value="Unassembled WGS sequence"/>
</dbReference>
<reference evidence="2" key="1">
    <citation type="journal article" date="2021" name="PeerJ">
        <title>Extensive microbial diversity within the chicken gut microbiome revealed by metagenomics and culture.</title>
        <authorList>
            <person name="Gilroy R."/>
            <person name="Ravi A."/>
            <person name="Getino M."/>
            <person name="Pursley I."/>
            <person name="Horton D.L."/>
            <person name="Alikhan N.F."/>
            <person name="Baker D."/>
            <person name="Gharbi K."/>
            <person name="Hall N."/>
            <person name="Watson M."/>
            <person name="Adriaenssens E.M."/>
            <person name="Foster-Nyarko E."/>
            <person name="Jarju S."/>
            <person name="Secka A."/>
            <person name="Antonio M."/>
            <person name="Oren A."/>
            <person name="Chaudhuri R.R."/>
            <person name="La Ragione R."/>
            <person name="Hildebrand F."/>
            <person name="Pallen M.J."/>
        </authorList>
    </citation>
    <scope>NUCLEOTIDE SEQUENCE</scope>
    <source>
        <strain evidence="2">CHK118-2852</strain>
    </source>
</reference>